<feature type="domain" description="TtsA-like Glycoside hydrolase family 108" evidence="1">
    <location>
        <begin position="17"/>
        <end position="103"/>
    </location>
</feature>
<dbReference type="InterPro" id="IPR018537">
    <property type="entry name" value="Peptidoglycan-bd_3"/>
</dbReference>
<gene>
    <name evidence="3" type="ORF">DCG58_07665</name>
</gene>
<dbReference type="Pfam" id="PF09374">
    <property type="entry name" value="PG_binding_3"/>
    <property type="match status" value="1"/>
</dbReference>
<dbReference type="InterPro" id="IPR008565">
    <property type="entry name" value="TtsA-like_GH18_dom"/>
</dbReference>
<proteinExistence type="predicted"/>
<protein>
    <submittedName>
        <fullName evidence="3">Uncharacterized protein</fullName>
    </submittedName>
</protein>
<comment type="caution">
    <text evidence="3">The sequence shown here is derived from an EMBL/GenBank/DDBJ whole genome shotgun (WGS) entry which is preliminary data.</text>
</comment>
<feature type="domain" description="Peptidoglycan binding" evidence="2">
    <location>
        <begin position="106"/>
        <end position="174"/>
    </location>
</feature>
<sequence length="208" mass="23228">MSNVTAIYSPNFRMAMAETLSHEGGYANHPDDPGGVTMLGITKKTWARWTGRKVRDVPDEEMRTLTVEQGLPLYHAWYWQPVRADELPGGLDFVIFDIAVNSGPGRAVRMLQKAINRLGRIHIEVDGMIGPKTLSAASKINVFDLINEVGNTRLWFYFDLSTFKTFGKGWVRRLLAVTSFATAMALGRAEFMIMARQGVALPEHKQAA</sequence>
<dbReference type="RefSeq" id="WP_272987975.1">
    <property type="nucleotide sequence ID" value="NZ_CAJWRG010000122.1"/>
</dbReference>
<dbReference type="Proteomes" id="UP000259610">
    <property type="component" value="Unassembled WGS sequence"/>
</dbReference>
<name>A0A3B9GX66_9PROT</name>
<dbReference type="AlphaFoldDB" id="A0A3B9GX66"/>
<dbReference type="CDD" id="cd13926">
    <property type="entry name" value="N-acetylmuramidase_GH108"/>
    <property type="match status" value="1"/>
</dbReference>
<evidence type="ECO:0000313" key="4">
    <source>
        <dbReference type="Proteomes" id="UP000259610"/>
    </source>
</evidence>
<dbReference type="SUPFAM" id="SSF53955">
    <property type="entry name" value="Lysozyme-like"/>
    <property type="match status" value="1"/>
</dbReference>
<reference evidence="3 4" key="1">
    <citation type="journal article" date="2018" name="Nat. Biotechnol.">
        <title>A standardized bacterial taxonomy based on genome phylogeny substantially revises the tree of life.</title>
        <authorList>
            <person name="Parks D.H."/>
            <person name="Chuvochina M."/>
            <person name="Waite D.W."/>
            <person name="Rinke C."/>
            <person name="Skarshewski A."/>
            <person name="Chaumeil P.A."/>
            <person name="Hugenholtz P."/>
        </authorList>
    </citation>
    <scope>NUCLEOTIDE SEQUENCE [LARGE SCALE GENOMIC DNA]</scope>
    <source>
        <strain evidence="3">UBA8733</strain>
    </source>
</reference>
<dbReference type="EMBL" id="DMAN01000166">
    <property type="protein sequence ID" value="HAE27020.1"/>
    <property type="molecule type" value="Genomic_DNA"/>
</dbReference>
<evidence type="ECO:0000259" key="2">
    <source>
        <dbReference type="Pfam" id="PF09374"/>
    </source>
</evidence>
<dbReference type="Gene3D" id="1.20.141.10">
    <property type="entry name" value="Chitosanase, subunit A, domain 1"/>
    <property type="match status" value="1"/>
</dbReference>
<evidence type="ECO:0000259" key="1">
    <source>
        <dbReference type="Pfam" id="PF05838"/>
    </source>
</evidence>
<dbReference type="InterPro" id="IPR023346">
    <property type="entry name" value="Lysozyme-like_dom_sf"/>
</dbReference>
<dbReference type="Pfam" id="PF05838">
    <property type="entry name" value="Glyco_hydro_108"/>
    <property type="match status" value="1"/>
</dbReference>
<evidence type="ECO:0000313" key="3">
    <source>
        <dbReference type="EMBL" id="HAE27020.1"/>
    </source>
</evidence>
<accession>A0A3B9GX66</accession>
<organism evidence="3 4">
    <name type="scientific">Hyphomonas adhaerens</name>
    <dbReference type="NCBI Taxonomy" id="81029"/>
    <lineage>
        <taxon>Bacteria</taxon>
        <taxon>Pseudomonadati</taxon>
        <taxon>Pseudomonadota</taxon>
        <taxon>Alphaproteobacteria</taxon>
        <taxon>Hyphomonadales</taxon>
        <taxon>Hyphomonadaceae</taxon>
        <taxon>Hyphomonas</taxon>
    </lineage>
</organism>